<dbReference type="Proteomes" id="UP000177457">
    <property type="component" value="Unassembled WGS sequence"/>
</dbReference>
<protein>
    <submittedName>
        <fullName evidence="3">Uncharacterized protein</fullName>
    </submittedName>
</protein>
<sequence>MKVAVTISILLALTGPASAQEPNSEHETMHESGSPTAEEVSATVQDLVQTYDRLFAELMTELRADPDLVCPGSVAFPEQFENDAEVAMWFARTRREGNPYYAETVRLMLSNMRARLRHLEDALEHLHDPPAAPRESREFGPI</sequence>
<feature type="chain" id="PRO_5009525659" evidence="2">
    <location>
        <begin position="20"/>
        <end position="142"/>
    </location>
</feature>
<evidence type="ECO:0000313" key="4">
    <source>
        <dbReference type="Proteomes" id="UP000177457"/>
    </source>
</evidence>
<feature type="region of interest" description="Disordered" evidence="1">
    <location>
        <begin position="17"/>
        <end position="41"/>
    </location>
</feature>
<dbReference type="EMBL" id="MFQE01000054">
    <property type="protein sequence ID" value="OGH70151.1"/>
    <property type="molecule type" value="Genomic_DNA"/>
</dbReference>
<keyword evidence="2" id="KW-0732">Signal</keyword>
<accession>A0A1F6MER3</accession>
<name>A0A1F6MER3_9BACT</name>
<evidence type="ECO:0000256" key="2">
    <source>
        <dbReference type="SAM" id="SignalP"/>
    </source>
</evidence>
<proteinExistence type="predicted"/>
<comment type="caution">
    <text evidence="3">The sequence shown here is derived from an EMBL/GenBank/DDBJ whole genome shotgun (WGS) entry which is preliminary data.</text>
</comment>
<feature type="signal peptide" evidence="2">
    <location>
        <begin position="1"/>
        <end position="19"/>
    </location>
</feature>
<reference evidence="3 4" key="1">
    <citation type="journal article" date="2016" name="Nat. Commun.">
        <title>Thousands of microbial genomes shed light on interconnected biogeochemical processes in an aquifer system.</title>
        <authorList>
            <person name="Anantharaman K."/>
            <person name="Brown C.T."/>
            <person name="Hug L.A."/>
            <person name="Sharon I."/>
            <person name="Castelle C.J."/>
            <person name="Probst A.J."/>
            <person name="Thomas B.C."/>
            <person name="Singh A."/>
            <person name="Wilkins M.J."/>
            <person name="Karaoz U."/>
            <person name="Brodie E.L."/>
            <person name="Williams K.H."/>
            <person name="Hubbard S.S."/>
            <person name="Banfield J.F."/>
        </authorList>
    </citation>
    <scope>NUCLEOTIDE SEQUENCE [LARGE SCALE GENOMIC DNA]</scope>
</reference>
<organism evidence="3 4">
    <name type="scientific">Candidatus Magasanikbacteria bacterium RIFCSPHIGHO2_02_FULL_51_14</name>
    <dbReference type="NCBI Taxonomy" id="1798683"/>
    <lineage>
        <taxon>Bacteria</taxon>
        <taxon>Candidatus Magasanikiibacteriota</taxon>
    </lineage>
</organism>
<evidence type="ECO:0000256" key="1">
    <source>
        <dbReference type="SAM" id="MobiDB-lite"/>
    </source>
</evidence>
<gene>
    <name evidence="3" type="ORF">A3C90_00710</name>
</gene>
<evidence type="ECO:0000313" key="3">
    <source>
        <dbReference type="EMBL" id="OGH70151.1"/>
    </source>
</evidence>
<dbReference type="AlphaFoldDB" id="A0A1F6MER3"/>